<evidence type="ECO:0000313" key="1">
    <source>
        <dbReference type="EMBL" id="CAH0560530.1"/>
    </source>
</evidence>
<keyword evidence="2" id="KW-1185">Reference proteome</keyword>
<sequence>MIKLDSVKLIYKIKNNLIESSINLKNNCDIHNYPTRNRYDIFILPNTCNTGRKSLTRNAAQLYNELPNEIRNQTNINAFQRAVKNLIIEEKNYNTEY</sequence>
<accession>A0A9P0FLR5</accession>
<gene>
    <name evidence="1" type="ORF">MELIAE_LOCUS10265</name>
</gene>
<reference evidence="1" key="1">
    <citation type="submission" date="2021-12" db="EMBL/GenBank/DDBJ databases">
        <authorList>
            <person name="King R."/>
        </authorList>
    </citation>
    <scope>NUCLEOTIDE SEQUENCE</scope>
</reference>
<name>A0A9P0FLR5_BRAAE</name>
<proteinExistence type="predicted"/>
<organism evidence="1 2">
    <name type="scientific">Brassicogethes aeneus</name>
    <name type="common">Rape pollen beetle</name>
    <name type="synonym">Meligethes aeneus</name>
    <dbReference type="NCBI Taxonomy" id="1431903"/>
    <lineage>
        <taxon>Eukaryota</taxon>
        <taxon>Metazoa</taxon>
        <taxon>Ecdysozoa</taxon>
        <taxon>Arthropoda</taxon>
        <taxon>Hexapoda</taxon>
        <taxon>Insecta</taxon>
        <taxon>Pterygota</taxon>
        <taxon>Neoptera</taxon>
        <taxon>Endopterygota</taxon>
        <taxon>Coleoptera</taxon>
        <taxon>Polyphaga</taxon>
        <taxon>Cucujiformia</taxon>
        <taxon>Nitidulidae</taxon>
        <taxon>Meligethinae</taxon>
        <taxon>Brassicogethes</taxon>
    </lineage>
</organism>
<dbReference type="OrthoDB" id="6772852at2759"/>
<dbReference type="AlphaFoldDB" id="A0A9P0FLR5"/>
<evidence type="ECO:0000313" key="2">
    <source>
        <dbReference type="Proteomes" id="UP001154078"/>
    </source>
</evidence>
<dbReference type="EMBL" id="OV121138">
    <property type="protein sequence ID" value="CAH0560530.1"/>
    <property type="molecule type" value="Genomic_DNA"/>
</dbReference>
<protein>
    <submittedName>
        <fullName evidence="1">Uncharacterized protein</fullName>
    </submittedName>
</protein>
<dbReference type="Proteomes" id="UP001154078">
    <property type="component" value="Chromosome 7"/>
</dbReference>